<dbReference type="GO" id="GO:0006799">
    <property type="term" value="P:polyphosphate biosynthetic process"/>
    <property type="evidence" value="ECO:0007669"/>
    <property type="project" value="UniProtKB-UniRule"/>
</dbReference>
<comment type="function">
    <text evidence="7 8">Catalyzes the reversible transfer of the terminal phosphate of ATP to form a long-chain polyphosphate (polyP).</text>
</comment>
<dbReference type="GO" id="GO:0008976">
    <property type="term" value="F:polyphosphate kinase activity"/>
    <property type="evidence" value="ECO:0007669"/>
    <property type="project" value="UniProtKB-UniRule"/>
</dbReference>
<feature type="binding site" evidence="7">
    <location>
        <position position="386"/>
    </location>
    <ligand>
        <name>Mg(2+)</name>
        <dbReference type="ChEBI" id="CHEBI:18420"/>
    </ligand>
</feature>
<dbReference type="PANTHER" id="PTHR30218:SF0">
    <property type="entry name" value="POLYPHOSPHATE KINASE"/>
    <property type="match status" value="1"/>
</dbReference>
<dbReference type="InterPro" id="IPR024953">
    <property type="entry name" value="PP_kinase_middle"/>
</dbReference>
<evidence type="ECO:0000256" key="1">
    <source>
        <dbReference type="ARBA" id="ARBA00022553"/>
    </source>
</evidence>
<keyword evidence="5 7" id="KW-0067">ATP-binding</keyword>
<dbReference type="SUPFAM" id="SSF56024">
    <property type="entry name" value="Phospholipase D/nuclease"/>
    <property type="match status" value="2"/>
</dbReference>
<dbReference type="InterPro" id="IPR025200">
    <property type="entry name" value="PPK_C_dom2"/>
</dbReference>
<feature type="binding site" evidence="7">
    <location>
        <position position="416"/>
    </location>
    <ligand>
        <name>Mg(2+)</name>
        <dbReference type="ChEBI" id="CHEBI:18420"/>
    </ligand>
</feature>
<name>A0A1H5KUC2_9FLAO</name>
<dbReference type="NCBIfam" id="TIGR03705">
    <property type="entry name" value="poly_P_kin"/>
    <property type="match status" value="1"/>
</dbReference>
<dbReference type="PIRSF" id="PIRSF015589">
    <property type="entry name" value="PP_kinase"/>
    <property type="match status" value="1"/>
</dbReference>
<dbReference type="Pfam" id="PF02503">
    <property type="entry name" value="PP_kinase"/>
    <property type="match status" value="1"/>
</dbReference>
<dbReference type="InterPro" id="IPR036830">
    <property type="entry name" value="PP_kinase_middle_dom_sf"/>
</dbReference>
<evidence type="ECO:0000256" key="5">
    <source>
        <dbReference type="ARBA" id="ARBA00022840"/>
    </source>
</evidence>
<keyword evidence="4 7" id="KW-0418">Kinase</keyword>
<dbReference type="STRING" id="390640.SAMN04488034_1024"/>
<evidence type="ECO:0000256" key="4">
    <source>
        <dbReference type="ARBA" id="ARBA00022777"/>
    </source>
</evidence>
<comment type="similarity">
    <text evidence="7 8">Belongs to the polyphosphate kinase 1 (PPK1) family.</text>
</comment>
<evidence type="ECO:0000256" key="2">
    <source>
        <dbReference type="ARBA" id="ARBA00022679"/>
    </source>
</evidence>
<feature type="active site" description="Phosphohistidine intermediate" evidence="7">
    <location>
        <position position="446"/>
    </location>
</feature>
<dbReference type="HAMAP" id="MF_00347">
    <property type="entry name" value="Polyphosphate_kinase"/>
    <property type="match status" value="1"/>
</dbReference>
<dbReference type="PROSITE" id="PS50035">
    <property type="entry name" value="PLD"/>
    <property type="match status" value="1"/>
</dbReference>
<dbReference type="SUPFAM" id="SSF140356">
    <property type="entry name" value="PPK N-terminal domain-like"/>
    <property type="match status" value="1"/>
</dbReference>
<comment type="PTM">
    <text evidence="7 8">An intermediate of this reaction is the autophosphorylated ppk in which a phosphate is covalently linked to a histidine residue through a N-P bond.</text>
</comment>
<feature type="binding site" evidence="7">
    <location>
        <position position="603"/>
    </location>
    <ligand>
        <name>ATP</name>
        <dbReference type="ChEBI" id="CHEBI:30616"/>
    </ligand>
</feature>
<dbReference type="RefSeq" id="WP_093112355.1">
    <property type="nucleotide sequence ID" value="NZ_FNGG01000002.1"/>
</dbReference>
<dbReference type="InterPro" id="IPR001736">
    <property type="entry name" value="PLipase_D/transphosphatidylase"/>
</dbReference>
<dbReference type="GO" id="GO:0009358">
    <property type="term" value="C:polyphosphate kinase complex"/>
    <property type="evidence" value="ECO:0007669"/>
    <property type="project" value="InterPro"/>
</dbReference>
<protein>
    <recommendedName>
        <fullName evidence="7 8">Polyphosphate kinase</fullName>
        <ecNumber evidence="7 8">2.7.4.1</ecNumber>
    </recommendedName>
    <alternativeName>
        <fullName evidence="7">ATP-polyphosphate phosphotransferase</fullName>
    </alternativeName>
    <alternativeName>
        <fullName evidence="7">Polyphosphoric acid kinase</fullName>
    </alternativeName>
</protein>
<dbReference type="SUPFAM" id="SSF143724">
    <property type="entry name" value="PHP14-like"/>
    <property type="match status" value="1"/>
</dbReference>
<organism evidence="10 11">
    <name type="scientific">Salinimicrobium catena</name>
    <dbReference type="NCBI Taxonomy" id="390640"/>
    <lineage>
        <taxon>Bacteria</taxon>
        <taxon>Pseudomonadati</taxon>
        <taxon>Bacteroidota</taxon>
        <taxon>Flavobacteriia</taxon>
        <taxon>Flavobacteriales</taxon>
        <taxon>Flavobacteriaceae</taxon>
        <taxon>Salinimicrobium</taxon>
    </lineage>
</organism>
<accession>A0A1H5KUC2</accession>
<dbReference type="EMBL" id="FNUG01000002">
    <property type="protein sequence ID" value="SEE68300.1"/>
    <property type="molecule type" value="Genomic_DNA"/>
</dbReference>
<feature type="binding site" evidence="7">
    <location>
        <position position="44"/>
    </location>
    <ligand>
        <name>ATP</name>
        <dbReference type="ChEBI" id="CHEBI:30616"/>
    </ligand>
</feature>
<dbReference type="Pfam" id="PF17941">
    <property type="entry name" value="PP_kinase_C_1"/>
    <property type="match status" value="1"/>
</dbReference>
<dbReference type="InterPro" id="IPR041108">
    <property type="entry name" value="PP_kinase_C_1"/>
</dbReference>
<sequence length="698" mass="80282">MEENQYINRELSWLQFNARVLQEAADKTVPLIERLRFLGIFSNNLDEFFKVRYATIKRIDLAGKGGKSVLGGIKANKLLEEITQIVIDQQSESLSILDSIQNKLKDHNIYIINEKQVPKSQQAFLKNFFLQKVSPALVTIILNDLPEIPRLKDSAAYLAVKMIMKEPAPKKGNSPLVNKPLKEKKYVLIEIPRSIERFVVLPKEGEKQYVILLDDLIRFHLHSIFNIFEYESITAHMIKITRDAELDIDSDLSKSFIEKISASVKERIEGEPVRFVYDMNIEQDTLQYLMRKMEIDATDSIIPGGRYHNRRDYMNFPSLGSEELLYKPYEPLAMPGLVLQGSLFKGIAEKDFLLHTPYQSFSYTVKFLREAALDPAVKTIKITIYRLAKISHIASSLINAVKNGKKVTVQIELRARFDEVANINYAEQMQQEGVNLIFGVKGLKVHCKACVVERLEQGKIKRYGFISTGNFNESTARVYTDLTLFTSDQEILKEVNKVFDFFEVNYKVSRYKHLIVSPHYTRTALIKLISTEIENATAGKPAGIRLKLNSLSDFALIDKLYEASRAGVKIKLIVRGICCLIPGVEGMSENIQIISIVDKYLEHPRIFIFENAGKPKVYISSADWMTRNLDYRVEVSCPIYDSDIQKEIIETFEICWSDNVKARVLSIKQDNAYRRNNKPQLRSQFALYDYYLKKLEKE</sequence>
<dbReference type="InterPro" id="IPR036832">
    <property type="entry name" value="PPK_N_dom_sf"/>
</dbReference>
<gene>
    <name evidence="7" type="primary">ppk</name>
    <name evidence="10" type="ORF">SAMN04488034_1024</name>
</gene>
<feature type="binding site" evidence="7">
    <location>
        <position position="575"/>
    </location>
    <ligand>
        <name>ATP</name>
        <dbReference type="ChEBI" id="CHEBI:30616"/>
    </ligand>
</feature>
<evidence type="ECO:0000256" key="8">
    <source>
        <dbReference type="RuleBase" id="RU003800"/>
    </source>
</evidence>
<reference evidence="10 11" key="1">
    <citation type="submission" date="2016-10" db="EMBL/GenBank/DDBJ databases">
        <authorList>
            <person name="de Groot N.N."/>
        </authorList>
    </citation>
    <scope>NUCLEOTIDE SEQUENCE [LARGE SCALE GENOMIC DNA]</scope>
    <source>
        <strain evidence="10 11">DSM 23553</strain>
    </source>
</reference>
<feature type="binding site" evidence="7">
    <location>
        <position position="479"/>
    </location>
    <ligand>
        <name>ATP</name>
        <dbReference type="ChEBI" id="CHEBI:30616"/>
    </ligand>
</feature>
<dbReference type="InterPro" id="IPR003414">
    <property type="entry name" value="PP_kinase"/>
</dbReference>
<dbReference type="OrthoDB" id="9761456at2"/>
<dbReference type="Gene3D" id="1.20.58.310">
    <property type="entry name" value="Polyphosphate kinase N-terminal domain"/>
    <property type="match status" value="1"/>
</dbReference>
<dbReference type="PANTHER" id="PTHR30218">
    <property type="entry name" value="POLYPHOSPHATE KINASE"/>
    <property type="match status" value="1"/>
</dbReference>
<keyword evidence="6 7" id="KW-0460">Magnesium</keyword>
<comment type="cofactor">
    <cofactor evidence="7">
        <name>Mg(2+)</name>
        <dbReference type="ChEBI" id="CHEBI:18420"/>
    </cofactor>
</comment>
<keyword evidence="1 7" id="KW-0597">Phosphoprotein</keyword>
<evidence type="ECO:0000256" key="3">
    <source>
        <dbReference type="ARBA" id="ARBA00022741"/>
    </source>
</evidence>
<evidence type="ECO:0000256" key="7">
    <source>
        <dbReference type="HAMAP-Rule" id="MF_00347"/>
    </source>
</evidence>
<dbReference type="AlphaFoldDB" id="A0A1H5KUC2"/>
<evidence type="ECO:0000313" key="11">
    <source>
        <dbReference type="Proteomes" id="UP000199448"/>
    </source>
</evidence>
<dbReference type="CDD" id="cd09167">
    <property type="entry name" value="PLDc_EcPPK1_C2_like"/>
    <property type="match status" value="1"/>
</dbReference>
<dbReference type="GO" id="GO:0046872">
    <property type="term" value="F:metal ion binding"/>
    <property type="evidence" value="ECO:0007669"/>
    <property type="project" value="UniProtKB-KW"/>
</dbReference>
<dbReference type="CDD" id="cd09164">
    <property type="entry name" value="PLDc_EcPPK1_C1_like"/>
    <property type="match status" value="1"/>
</dbReference>
<feature type="domain" description="PLD phosphodiesterase" evidence="9">
    <location>
        <begin position="598"/>
        <end position="628"/>
    </location>
</feature>
<evidence type="ECO:0000313" key="10">
    <source>
        <dbReference type="EMBL" id="SEE68300.1"/>
    </source>
</evidence>
<dbReference type="Proteomes" id="UP000199448">
    <property type="component" value="Unassembled WGS sequence"/>
</dbReference>
<proteinExistence type="inferred from homology"/>
<dbReference type="Gene3D" id="3.30.870.10">
    <property type="entry name" value="Endonuclease Chain A"/>
    <property type="match status" value="2"/>
</dbReference>
<keyword evidence="7" id="KW-0479">Metal-binding</keyword>
<dbReference type="Pfam" id="PF13090">
    <property type="entry name" value="PP_kinase_C"/>
    <property type="match status" value="1"/>
</dbReference>
<dbReference type="InterPro" id="IPR025198">
    <property type="entry name" value="PPK_N_dom"/>
</dbReference>
<keyword evidence="3 7" id="KW-0547">Nucleotide-binding</keyword>
<evidence type="ECO:0000256" key="6">
    <source>
        <dbReference type="ARBA" id="ARBA00022842"/>
    </source>
</evidence>
<dbReference type="EC" id="2.7.4.1" evidence="7 8"/>
<dbReference type="GO" id="GO:0005524">
    <property type="term" value="F:ATP binding"/>
    <property type="evidence" value="ECO:0007669"/>
    <property type="project" value="UniProtKB-KW"/>
</dbReference>
<keyword evidence="11" id="KW-1185">Reference proteome</keyword>
<dbReference type="NCBIfam" id="NF003917">
    <property type="entry name" value="PRK05443.1-1"/>
    <property type="match status" value="1"/>
</dbReference>
<keyword evidence="2 7" id="KW-0808">Transferase</keyword>
<evidence type="ECO:0000259" key="9">
    <source>
        <dbReference type="PROSITE" id="PS50035"/>
    </source>
</evidence>
<dbReference type="Gene3D" id="3.30.1840.10">
    <property type="entry name" value="Polyphosphate kinase middle domain"/>
    <property type="match status" value="1"/>
</dbReference>
<comment type="catalytic activity">
    <reaction evidence="7 8">
        <text>[phosphate](n) + ATP = [phosphate](n+1) + ADP</text>
        <dbReference type="Rhea" id="RHEA:19573"/>
        <dbReference type="Rhea" id="RHEA-COMP:9859"/>
        <dbReference type="Rhea" id="RHEA-COMP:14280"/>
        <dbReference type="ChEBI" id="CHEBI:16838"/>
        <dbReference type="ChEBI" id="CHEBI:30616"/>
        <dbReference type="ChEBI" id="CHEBI:456216"/>
        <dbReference type="EC" id="2.7.4.1"/>
    </reaction>
</comment>
<dbReference type="Pfam" id="PF13089">
    <property type="entry name" value="PP_kinase_N"/>
    <property type="match status" value="1"/>
</dbReference>